<dbReference type="Proteomes" id="UP001500383">
    <property type="component" value="Unassembled WGS sequence"/>
</dbReference>
<reference evidence="1 2" key="1">
    <citation type="journal article" date="2019" name="Int. J. Syst. Evol. Microbiol.">
        <title>The Global Catalogue of Microorganisms (GCM) 10K type strain sequencing project: providing services to taxonomists for standard genome sequencing and annotation.</title>
        <authorList>
            <consortium name="The Broad Institute Genomics Platform"/>
            <consortium name="The Broad Institute Genome Sequencing Center for Infectious Disease"/>
            <person name="Wu L."/>
            <person name="Ma J."/>
        </authorList>
    </citation>
    <scope>NUCLEOTIDE SEQUENCE [LARGE SCALE GENOMIC DNA]</scope>
    <source>
        <strain evidence="1 2">JCM 16002</strain>
    </source>
</reference>
<organism evidence="1 2">
    <name type="scientific">Dietzia cercidiphylli</name>
    <dbReference type="NCBI Taxonomy" id="498199"/>
    <lineage>
        <taxon>Bacteria</taxon>
        <taxon>Bacillati</taxon>
        <taxon>Actinomycetota</taxon>
        <taxon>Actinomycetes</taxon>
        <taxon>Mycobacteriales</taxon>
        <taxon>Dietziaceae</taxon>
        <taxon>Dietzia</taxon>
    </lineage>
</organism>
<dbReference type="EMBL" id="BAAAQG010000012">
    <property type="protein sequence ID" value="GAA1714100.1"/>
    <property type="molecule type" value="Genomic_DNA"/>
</dbReference>
<name>A0ABN2IYC7_9ACTN</name>
<proteinExistence type="predicted"/>
<evidence type="ECO:0000313" key="1">
    <source>
        <dbReference type="EMBL" id="GAA1714100.1"/>
    </source>
</evidence>
<evidence type="ECO:0000313" key="2">
    <source>
        <dbReference type="Proteomes" id="UP001500383"/>
    </source>
</evidence>
<gene>
    <name evidence="1" type="ORF">GCM10009831_24740</name>
</gene>
<protein>
    <submittedName>
        <fullName evidence="1">Uncharacterized protein</fullName>
    </submittedName>
</protein>
<accession>A0ABN2IYC7</accession>
<sequence>MTTAELAAAVPDPRDRGRYVRIWHGIYRRDDQVDDLRLRSEALARNWPEGVLRGRSAALLWGDDSAPADAPPEIWLPATRRSREGRVYRYGALPPASVTELGGIRVTTPLRTCRDLACDLKLEDAVVAVERVCAAIPGLAGLLAAAAGHPSGRGARRFADVVAAVEPRSGSAESTRARLRLAEAGFGGFSEGNTIRIAGREVSLPLADPAARCVVVFTGGSRGPLDGVAAERYRAAIRRAGWSVIVVRGPAAPGGARRPALGGARPCGQAPDPGVGGVLPALRSLWPGALLLPPLPGEPVADPLGMWAGRSA</sequence>
<comment type="caution">
    <text evidence="1">The sequence shown here is derived from an EMBL/GenBank/DDBJ whole genome shotgun (WGS) entry which is preliminary data.</text>
</comment>
<keyword evidence="2" id="KW-1185">Reference proteome</keyword>